<evidence type="ECO:0000313" key="3">
    <source>
        <dbReference type="Proteomes" id="UP001596990"/>
    </source>
</evidence>
<protein>
    <submittedName>
        <fullName evidence="2">Esterase/lipase family protein</fullName>
    </submittedName>
</protein>
<dbReference type="InterPro" id="IPR029058">
    <property type="entry name" value="AB_hydrolase_fold"/>
</dbReference>
<dbReference type="EMBL" id="JBHTKL010000005">
    <property type="protein sequence ID" value="MFD1020453.1"/>
    <property type="molecule type" value="Genomic_DNA"/>
</dbReference>
<keyword evidence="3" id="KW-1185">Reference proteome</keyword>
<dbReference type="InterPro" id="IPR012908">
    <property type="entry name" value="PGAP1-ab_dom-like"/>
</dbReference>
<feature type="domain" description="GPI inositol-deacylase PGAP1-like alpha/beta" evidence="1">
    <location>
        <begin position="22"/>
        <end position="129"/>
    </location>
</feature>
<dbReference type="Proteomes" id="UP001596990">
    <property type="component" value="Unassembled WGS sequence"/>
</dbReference>
<gene>
    <name evidence="2" type="ORF">ACFQ2J_14795</name>
</gene>
<accession>A0ABW3L6S3</accession>
<dbReference type="SUPFAM" id="SSF53474">
    <property type="entry name" value="alpha/beta-Hydrolases"/>
    <property type="match status" value="1"/>
</dbReference>
<organism evidence="2 3">
    <name type="scientific">Thalassobacillus hwangdonensis</name>
    <dbReference type="NCBI Taxonomy" id="546108"/>
    <lineage>
        <taxon>Bacteria</taxon>
        <taxon>Bacillati</taxon>
        <taxon>Bacillota</taxon>
        <taxon>Bacilli</taxon>
        <taxon>Bacillales</taxon>
        <taxon>Bacillaceae</taxon>
        <taxon>Thalassobacillus</taxon>
    </lineage>
</organism>
<sequence length="471" mass="52524">MIVFAMVVLPNQADAGEVDPNKSPVLFIHGLNSSSSTWYEDNDMYETVRSQGFETAFIDLNPDKDMWTNGQLLAEKLQEIYQHFGEKVVIVAHSKGGVDAQAALVHYGAHPYVERVITLSSPHKGSELANLAHSSWAGWLADILGNRSEATYALQTGYMSYFRDETDNHELVSANPIYTFGGTGWGPFWGSLFYGGMYLNQFGSNDGAVTVASSRLSYAQEIKVDDWDHYEIKEGNATFTYFEPYLYEAAPLSSFESVPFVEEEASLAYGNYQHGGSHKRKAIEGFFVEDGVEEITVEWISNRKDTDLELIEPAGNQMYSNFKVASDESDVFKGAYRHELTIENPVPGCWKLSASNDQGEDYFFQVNFDSAANRQIDVAVEDGTHSSVAFASSHLKEIKATIRVNHLKKGKPEATSILFKREKNSKVTLKYSGEGVYNLTIDVTGKTPKGNLFNRTVVTSVYLDDKGNIHR</sequence>
<dbReference type="PANTHER" id="PTHR37946:SF1">
    <property type="entry name" value="SLL1969 PROTEIN"/>
    <property type="match status" value="1"/>
</dbReference>
<evidence type="ECO:0000259" key="1">
    <source>
        <dbReference type="Pfam" id="PF07819"/>
    </source>
</evidence>
<reference evidence="3" key="1">
    <citation type="journal article" date="2019" name="Int. J. Syst. Evol. Microbiol.">
        <title>The Global Catalogue of Microorganisms (GCM) 10K type strain sequencing project: providing services to taxonomists for standard genome sequencing and annotation.</title>
        <authorList>
            <consortium name="The Broad Institute Genomics Platform"/>
            <consortium name="The Broad Institute Genome Sequencing Center for Infectious Disease"/>
            <person name="Wu L."/>
            <person name="Ma J."/>
        </authorList>
    </citation>
    <scope>NUCLEOTIDE SEQUENCE [LARGE SCALE GENOMIC DNA]</scope>
    <source>
        <strain evidence="3">CCUG 56607</strain>
    </source>
</reference>
<dbReference type="Gene3D" id="3.40.50.1820">
    <property type="entry name" value="alpha/beta hydrolase"/>
    <property type="match status" value="1"/>
</dbReference>
<comment type="caution">
    <text evidence="2">The sequence shown here is derived from an EMBL/GenBank/DDBJ whole genome shotgun (WGS) entry which is preliminary data.</text>
</comment>
<evidence type="ECO:0000313" key="2">
    <source>
        <dbReference type="EMBL" id="MFD1020453.1"/>
    </source>
</evidence>
<proteinExistence type="predicted"/>
<dbReference type="PANTHER" id="PTHR37946">
    <property type="entry name" value="SLL1969 PROTEIN"/>
    <property type="match status" value="1"/>
</dbReference>
<name>A0ABW3L6S3_9BACI</name>
<dbReference type="Pfam" id="PF07819">
    <property type="entry name" value="PGAP1"/>
    <property type="match status" value="1"/>
</dbReference>
<dbReference type="RefSeq" id="WP_386062101.1">
    <property type="nucleotide sequence ID" value="NZ_JBHTKL010000005.1"/>
</dbReference>